<feature type="signal peptide" evidence="3">
    <location>
        <begin position="1"/>
        <end position="32"/>
    </location>
</feature>
<dbReference type="RefSeq" id="WP_380563473.1">
    <property type="nucleotide sequence ID" value="NZ_JBEUKS010000002.1"/>
</dbReference>
<feature type="transmembrane region" description="Helical" evidence="2">
    <location>
        <begin position="561"/>
        <end position="579"/>
    </location>
</feature>
<reference evidence="4 5" key="1">
    <citation type="submission" date="2024-06" db="EMBL/GenBank/DDBJ databases">
        <authorList>
            <person name="Lee S.D."/>
        </authorList>
    </citation>
    <scope>NUCLEOTIDE SEQUENCE [LARGE SCALE GENOMIC DNA]</scope>
    <source>
        <strain evidence="4 5">N1-10</strain>
    </source>
</reference>
<evidence type="ECO:0000313" key="5">
    <source>
        <dbReference type="Proteomes" id="UP001592581"/>
    </source>
</evidence>
<dbReference type="Proteomes" id="UP001592581">
    <property type="component" value="Unassembled WGS sequence"/>
</dbReference>
<proteinExistence type="predicted"/>
<keyword evidence="2" id="KW-1133">Transmembrane helix</keyword>
<evidence type="ECO:0000256" key="2">
    <source>
        <dbReference type="SAM" id="Phobius"/>
    </source>
</evidence>
<organism evidence="4 5">
    <name type="scientific">Streptacidiphilus jeojiensis</name>
    <dbReference type="NCBI Taxonomy" id="3229225"/>
    <lineage>
        <taxon>Bacteria</taxon>
        <taxon>Bacillati</taxon>
        <taxon>Actinomycetota</taxon>
        <taxon>Actinomycetes</taxon>
        <taxon>Kitasatosporales</taxon>
        <taxon>Streptomycetaceae</taxon>
        <taxon>Streptacidiphilus</taxon>
    </lineage>
</organism>
<sequence>MSDPLLRRFARIGAAVVAASAISVGLALPAQADAGTGSAGGALISVLAPPAVTLVPQPASGGPTAFTTLTPIVANEGDVTQVDDVVLSVDATGLKGVAELSLPKGCSYTDAAQTKADCRLGSVSIVGTLDLGIRTLPGATVGTKAKLSFKATAANAVEDPSDSAESLTTEVTVGDGPDLATTQLGALTVKPGGSTGYTPQLRNLGDRDSDKGVVMLIDAASMSGGAGFSIGGNYSNCQYGVGDVEAPAAERTGVLCHFDDVVVHPGDVLQPSEPITVDATSAATRGYTEYGFDTVGGELTKGVSSGHAGTGAALTLVPVPSAGVRSRIADIDYTNNVGFAELSTGQSLDIAATGKDFSGTVGSSAHLYAGVVNKGTVPTQPLEGAPSADDTVALLVALPEGIKVTKVPAGCERDDSEPSGAVRSRVGNALSSRLTAAAGSLSEPAGSLYDCLVGSVVQPGASYTLDFTVEPTAVLHQAAGEVMAFTGDGIDDDMDNNVADFTVETVKGSTTPVTVTSTPTPTASATTTATASASATPSAPATAVTGGVLAATGGGDDTSPMLFFGVGAIALGVAAMLLTRRRRAGSHG</sequence>
<evidence type="ECO:0000256" key="1">
    <source>
        <dbReference type="SAM" id="MobiDB-lite"/>
    </source>
</evidence>
<feature type="chain" id="PRO_5045848421" evidence="3">
    <location>
        <begin position="33"/>
        <end position="588"/>
    </location>
</feature>
<accession>A0ABV6XHU3</accession>
<evidence type="ECO:0000256" key="3">
    <source>
        <dbReference type="SAM" id="SignalP"/>
    </source>
</evidence>
<name>A0ABV6XHU3_9ACTN</name>
<dbReference type="EMBL" id="JBEUKS010000002">
    <property type="protein sequence ID" value="MFC1437810.1"/>
    <property type="molecule type" value="Genomic_DNA"/>
</dbReference>
<feature type="region of interest" description="Disordered" evidence="1">
    <location>
        <begin position="512"/>
        <end position="540"/>
    </location>
</feature>
<protein>
    <submittedName>
        <fullName evidence="4">LPXTG cell wall anchor domain-containing protein</fullName>
    </submittedName>
</protein>
<keyword evidence="2" id="KW-0812">Transmembrane</keyword>
<evidence type="ECO:0000313" key="4">
    <source>
        <dbReference type="EMBL" id="MFC1437810.1"/>
    </source>
</evidence>
<gene>
    <name evidence="4" type="ORF">ABUW04_06015</name>
</gene>
<dbReference type="NCBIfam" id="TIGR01167">
    <property type="entry name" value="LPXTG_anchor"/>
    <property type="match status" value="1"/>
</dbReference>
<keyword evidence="3" id="KW-0732">Signal</keyword>
<keyword evidence="5" id="KW-1185">Reference proteome</keyword>
<keyword evidence="2" id="KW-0472">Membrane</keyword>
<comment type="caution">
    <text evidence="4">The sequence shown here is derived from an EMBL/GenBank/DDBJ whole genome shotgun (WGS) entry which is preliminary data.</text>
</comment>